<feature type="binding site" evidence="10">
    <location>
        <position position="287"/>
    </location>
    <ligand>
        <name>ATP</name>
        <dbReference type="ChEBI" id="CHEBI:30616"/>
    </ligand>
</feature>
<feature type="active site" description="For GATase activity" evidence="9">
    <location>
        <position position="2"/>
    </location>
</feature>
<dbReference type="NCBIfam" id="TIGR01536">
    <property type="entry name" value="asn_synth_AEB"/>
    <property type="match status" value="1"/>
</dbReference>
<proteinExistence type="inferred from homology"/>
<dbReference type="SUPFAM" id="SSF56235">
    <property type="entry name" value="N-terminal nucleophile aminohydrolases (Ntn hydrolases)"/>
    <property type="match status" value="1"/>
</dbReference>
<evidence type="ECO:0000256" key="10">
    <source>
        <dbReference type="PIRSR" id="PIRSR001589-2"/>
    </source>
</evidence>
<dbReference type="GO" id="GO:0005524">
    <property type="term" value="F:ATP binding"/>
    <property type="evidence" value="ECO:0007669"/>
    <property type="project" value="UniProtKB-KW"/>
</dbReference>
<comment type="pathway">
    <text evidence="1">Amino-acid biosynthesis; L-asparagine biosynthesis; L-asparagine from L-aspartate (L-Gln route): step 1/1.</text>
</comment>
<dbReference type="PANTHER" id="PTHR43284">
    <property type="entry name" value="ASPARAGINE SYNTHETASE (GLUTAMINE-HYDROLYZING)"/>
    <property type="match status" value="1"/>
</dbReference>
<dbReference type="Pfam" id="PF13537">
    <property type="entry name" value="GATase_7"/>
    <property type="match status" value="1"/>
</dbReference>
<comment type="caution">
    <text evidence="14">The sequence shown here is derived from an EMBL/GenBank/DDBJ whole genome shotgun (WGS) entry which is preliminary data.</text>
</comment>
<gene>
    <name evidence="14" type="primary">asnB</name>
    <name evidence="14" type="ORF">JF922_17090</name>
</gene>
<evidence type="ECO:0000256" key="11">
    <source>
        <dbReference type="PIRSR" id="PIRSR001589-3"/>
    </source>
</evidence>
<dbReference type="InterPro" id="IPR029055">
    <property type="entry name" value="Ntn_hydrolases_N"/>
</dbReference>
<evidence type="ECO:0000313" key="15">
    <source>
        <dbReference type="Proteomes" id="UP000612893"/>
    </source>
</evidence>
<organism evidence="14 15">
    <name type="scientific">Candidatus Nephthysia bennettiae</name>
    <dbReference type="NCBI Taxonomy" id="3127016"/>
    <lineage>
        <taxon>Bacteria</taxon>
        <taxon>Bacillati</taxon>
        <taxon>Candidatus Dormiibacterota</taxon>
        <taxon>Candidatus Dormibacteria</taxon>
        <taxon>Candidatus Dormibacterales</taxon>
        <taxon>Candidatus Dormibacteraceae</taxon>
        <taxon>Candidatus Nephthysia</taxon>
    </lineage>
</organism>
<dbReference type="InterPro" id="IPR017932">
    <property type="entry name" value="GATase_2_dom"/>
</dbReference>
<evidence type="ECO:0000313" key="14">
    <source>
        <dbReference type="EMBL" id="MBJ7599779.1"/>
    </source>
</evidence>
<dbReference type="InterPro" id="IPR051786">
    <property type="entry name" value="ASN_synthetase/amidase"/>
</dbReference>
<evidence type="ECO:0000256" key="7">
    <source>
        <dbReference type="ARBA" id="ARBA00022962"/>
    </source>
</evidence>
<dbReference type="EC" id="6.3.5.4" evidence="3"/>
<comment type="similarity">
    <text evidence="2">Belongs to the asparagine synthetase family.</text>
</comment>
<reference evidence="14" key="1">
    <citation type="submission" date="2020-10" db="EMBL/GenBank/DDBJ databases">
        <title>Ca. Dormibacterota MAGs.</title>
        <authorList>
            <person name="Montgomery K."/>
        </authorList>
    </citation>
    <scope>NUCLEOTIDE SEQUENCE [LARGE SCALE GENOMIC DNA]</scope>
    <source>
        <strain evidence="14">SC8812_S17_10</strain>
    </source>
</reference>
<dbReference type="InterPro" id="IPR001962">
    <property type="entry name" value="Asn_synthase"/>
</dbReference>
<dbReference type="PANTHER" id="PTHR43284:SF1">
    <property type="entry name" value="ASPARAGINE SYNTHETASE"/>
    <property type="match status" value="1"/>
</dbReference>
<protein>
    <recommendedName>
        <fullName evidence="3">asparagine synthase (glutamine-hydrolyzing)</fullName>
        <ecNumber evidence="3">6.3.5.4</ecNumber>
    </recommendedName>
</protein>
<evidence type="ECO:0000256" key="4">
    <source>
        <dbReference type="ARBA" id="ARBA00022741"/>
    </source>
</evidence>
<evidence type="ECO:0000259" key="13">
    <source>
        <dbReference type="PROSITE" id="PS51278"/>
    </source>
</evidence>
<comment type="catalytic activity">
    <reaction evidence="8">
        <text>L-aspartate + L-glutamine + ATP + H2O = L-asparagine + L-glutamate + AMP + diphosphate + H(+)</text>
        <dbReference type="Rhea" id="RHEA:12228"/>
        <dbReference type="ChEBI" id="CHEBI:15377"/>
        <dbReference type="ChEBI" id="CHEBI:15378"/>
        <dbReference type="ChEBI" id="CHEBI:29985"/>
        <dbReference type="ChEBI" id="CHEBI:29991"/>
        <dbReference type="ChEBI" id="CHEBI:30616"/>
        <dbReference type="ChEBI" id="CHEBI:33019"/>
        <dbReference type="ChEBI" id="CHEBI:58048"/>
        <dbReference type="ChEBI" id="CHEBI:58359"/>
        <dbReference type="ChEBI" id="CHEBI:456215"/>
        <dbReference type="EC" id="6.3.5.4"/>
    </reaction>
</comment>
<dbReference type="CDD" id="cd01991">
    <property type="entry name" value="Asn_synthase_B_C"/>
    <property type="match status" value="1"/>
</dbReference>
<evidence type="ECO:0000256" key="9">
    <source>
        <dbReference type="PIRSR" id="PIRSR001589-1"/>
    </source>
</evidence>
<dbReference type="GO" id="GO:0006529">
    <property type="term" value="P:asparagine biosynthetic process"/>
    <property type="evidence" value="ECO:0007669"/>
    <property type="project" value="UniProtKB-KW"/>
</dbReference>
<dbReference type="Pfam" id="PF00733">
    <property type="entry name" value="Asn_synthase"/>
    <property type="match status" value="1"/>
</dbReference>
<dbReference type="PROSITE" id="PS51278">
    <property type="entry name" value="GATASE_TYPE_2"/>
    <property type="match status" value="1"/>
</dbReference>
<name>A0A934NAH5_9BACT</name>
<feature type="binding site" evidence="10">
    <location>
        <position position="97"/>
    </location>
    <ligand>
        <name>L-glutamine</name>
        <dbReference type="ChEBI" id="CHEBI:58359"/>
    </ligand>
</feature>
<keyword evidence="14" id="KW-0436">Ligase</keyword>
<dbReference type="EMBL" id="JAEKNR010000173">
    <property type="protein sequence ID" value="MBJ7599779.1"/>
    <property type="molecule type" value="Genomic_DNA"/>
</dbReference>
<keyword evidence="4 10" id="KW-0547">Nucleotide-binding</keyword>
<feature type="domain" description="Glutamine amidotransferase type-2" evidence="13">
    <location>
        <begin position="2"/>
        <end position="210"/>
    </location>
</feature>
<dbReference type="InterPro" id="IPR033738">
    <property type="entry name" value="AsnB_N"/>
</dbReference>
<evidence type="ECO:0000256" key="5">
    <source>
        <dbReference type="ARBA" id="ARBA00022840"/>
    </source>
</evidence>
<dbReference type="Gene3D" id="3.60.20.10">
    <property type="entry name" value="Glutamine Phosphoribosylpyrophosphate, subunit 1, domain 1"/>
    <property type="match status" value="1"/>
</dbReference>
<evidence type="ECO:0000256" key="6">
    <source>
        <dbReference type="ARBA" id="ARBA00022888"/>
    </source>
</evidence>
<feature type="region of interest" description="Disordered" evidence="12">
    <location>
        <begin position="448"/>
        <end position="467"/>
    </location>
</feature>
<dbReference type="InterPro" id="IPR014729">
    <property type="entry name" value="Rossmann-like_a/b/a_fold"/>
</dbReference>
<evidence type="ECO:0000256" key="2">
    <source>
        <dbReference type="ARBA" id="ARBA00005752"/>
    </source>
</evidence>
<dbReference type="PIRSF" id="PIRSF001589">
    <property type="entry name" value="Asn_synthetase_glu-h"/>
    <property type="match status" value="1"/>
</dbReference>
<keyword evidence="9" id="KW-0028">Amino-acid biosynthesis</keyword>
<dbReference type="SUPFAM" id="SSF52402">
    <property type="entry name" value="Adenine nucleotide alpha hydrolases-like"/>
    <property type="match status" value="1"/>
</dbReference>
<keyword evidence="6 9" id="KW-0061">Asparagine biosynthesis</keyword>
<dbReference type="Gene3D" id="3.40.50.620">
    <property type="entry name" value="HUPs"/>
    <property type="match status" value="2"/>
</dbReference>
<keyword evidence="5 10" id="KW-0067">ATP-binding</keyword>
<accession>A0A934NAH5</accession>
<evidence type="ECO:0000256" key="12">
    <source>
        <dbReference type="SAM" id="MobiDB-lite"/>
    </source>
</evidence>
<evidence type="ECO:0000256" key="8">
    <source>
        <dbReference type="ARBA" id="ARBA00048741"/>
    </source>
</evidence>
<evidence type="ECO:0000256" key="1">
    <source>
        <dbReference type="ARBA" id="ARBA00005187"/>
    </source>
</evidence>
<feature type="site" description="Important for beta-aspartyl-AMP intermediate formation" evidence="11">
    <location>
        <position position="362"/>
    </location>
</feature>
<sequence length="625" mass="67799">MCGICGTTRAREGHGLLAMNALLEHRGPDDEGIYIDPGSGVGIAARRLAIIDVQGGHQPLSNEDGSVWAVLNGEVYNHPELQRGLRQTGHRLQTRTDTEVLVHLYEEYGDRLTHALEGMYAFAIWDGRRRRLLLGRDRFGEKPLFYCVRGREVSFASELTALLSALCPTPDIDPASVADYFANGYVSGPRTIFKGVEQLAPGHTLSWDCGSGRTEVSSYWAPSIAPAAGRSSEDLLAETEELLESSVRSRMIAEVPVGVFLSGGVDSTLVAALAARNTRQVVKTFAVGYDTGTVSETGPARRAAEVIGTEHHEVTLTEADVRGRVPRVLSALDQPIADQALVASHALAECARRSVTVAVGGEGADELFCGYPRYRWLQRAGRFHSSLPSGMVSGLARVSPPGRMHRRLARAAQLLGPAPVMETNRSWLSAGRNELLVDLAGPALRRPSSQAWNGASAGGRAPATSEPPAPAALAMWLDQTGWLADDILAKADRSSMLVSLEVRTPYLDRRLAEFANSLPIGVHCKRGGKPLLRGVLRRVLADGSWSRSKTAFRVPSAEWLRGPLAYTLTTQVGSGSAFEEGWFDRPAARRMVDDHLSGRSDWSHALWPLLAFGLWLDRLRGTQRG</sequence>
<dbReference type="Proteomes" id="UP000612893">
    <property type="component" value="Unassembled WGS sequence"/>
</dbReference>
<dbReference type="GO" id="GO:0004066">
    <property type="term" value="F:asparagine synthase (glutamine-hydrolyzing) activity"/>
    <property type="evidence" value="ECO:0007669"/>
    <property type="project" value="UniProtKB-EC"/>
</dbReference>
<keyword evidence="7 9" id="KW-0315">Glutamine amidotransferase</keyword>
<dbReference type="RefSeq" id="WP_338203392.1">
    <property type="nucleotide sequence ID" value="NZ_JAEKNR010000173.1"/>
</dbReference>
<keyword evidence="15" id="KW-1185">Reference proteome</keyword>
<dbReference type="CDD" id="cd00712">
    <property type="entry name" value="AsnB"/>
    <property type="match status" value="1"/>
</dbReference>
<evidence type="ECO:0000256" key="3">
    <source>
        <dbReference type="ARBA" id="ARBA00012737"/>
    </source>
</evidence>
<dbReference type="AlphaFoldDB" id="A0A934NAH5"/>
<dbReference type="InterPro" id="IPR006426">
    <property type="entry name" value="Asn_synth_AEB"/>
</dbReference>